<evidence type="ECO:0008006" key="6">
    <source>
        <dbReference type="Google" id="ProtNLM"/>
    </source>
</evidence>
<dbReference type="GO" id="GO:0005739">
    <property type="term" value="C:mitochondrion"/>
    <property type="evidence" value="ECO:0007669"/>
    <property type="project" value="TreeGrafter"/>
</dbReference>
<dbReference type="PROSITE" id="PS51375">
    <property type="entry name" value="PPR"/>
    <property type="match status" value="5"/>
</dbReference>
<organism evidence="4 5">
    <name type="scientific">Henosepilachna vigintioctopunctata</name>
    <dbReference type="NCBI Taxonomy" id="420089"/>
    <lineage>
        <taxon>Eukaryota</taxon>
        <taxon>Metazoa</taxon>
        <taxon>Ecdysozoa</taxon>
        <taxon>Arthropoda</taxon>
        <taxon>Hexapoda</taxon>
        <taxon>Insecta</taxon>
        <taxon>Pterygota</taxon>
        <taxon>Neoptera</taxon>
        <taxon>Endopterygota</taxon>
        <taxon>Coleoptera</taxon>
        <taxon>Polyphaga</taxon>
        <taxon>Cucujiformia</taxon>
        <taxon>Coccinelloidea</taxon>
        <taxon>Coccinellidae</taxon>
        <taxon>Epilachninae</taxon>
        <taxon>Epilachnini</taxon>
        <taxon>Henosepilachna</taxon>
    </lineage>
</organism>
<feature type="region of interest" description="Disordered" evidence="3">
    <location>
        <begin position="1328"/>
        <end position="1348"/>
    </location>
</feature>
<accession>A0AAW1TJF6</accession>
<comment type="caution">
    <text evidence="4">The sequence shown here is derived from an EMBL/GenBank/DDBJ whole genome shotgun (WGS) entry which is preliminary data.</text>
</comment>
<dbReference type="EMBL" id="JARQZJ010000002">
    <property type="protein sequence ID" value="KAK9870349.1"/>
    <property type="molecule type" value="Genomic_DNA"/>
</dbReference>
<dbReference type="Proteomes" id="UP001431783">
    <property type="component" value="Unassembled WGS sequence"/>
</dbReference>
<dbReference type="PANTHER" id="PTHR46669:SF1">
    <property type="entry name" value="LEUCINE-RICH PPR MOTIF-CONTAINING PROTEIN, MITOCHONDRIAL"/>
    <property type="match status" value="1"/>
</dbReference>
<dbReference type="NCBIfam" id="TIGR00756">
    <property type="entry name" value="PPR"/>
    <property type="match status" value="1"/>
</dbReference>
<dbReference type="GO" id="GO:0003730">
    <property type="term" value="F:mRNA 3'-UTR binding"/>
    <property type="evidence" value="ECO:0007669"/>
    <property type="project" value="TreeGrafter"/>
</dbReference>
<feature type="coiled-coil region" evidence="2">
    <location>
        <begin position="1140"/>
        <end position="1167"/>
    </location>
</feature>
<dbReference type="Pfam" id="PF01535">
    <property type="entry name" value="PPR"/>
    <property type="match status" value="1"/>
</dbReference>
<evidence type="ECO:0000256" key="1">
    <source>
        <dbReference type="PROSITE-ProRule" id="PRU00708"/>
    </source>
</evidence>
<reference evidence="4 5" key="1">
    <citation type="submission" date="2023-03" db="EMBL/GenBank/DDBJ databases">
        <title>Genome insight into feeding habits of ladybird beetles.</title>
        <authorList>
            <person name="Li H.-S."/>
            <person name="Huang Y.-H."/>
            <person name="Pang H."/>
        </authorList>
    </citation>
    <scope>NUCLEOTIDE SEQUENCE [LARGE SCALE GENOMIC DNA]</scope>
    <source>
        <strain evidence="4">SYSU_2023b</strain>
        <tissue evidence="4">Whole body</tissue>
    </source>
</reference>
<dbReference type="InterPro" id="IPR033490">
    <property type="entry name" value="LRP130"/>
</dbReference>
<evidence type="ECO:0000313" key="5">
    <source>
        <dbReference type="Proteomes" id="UP001431783"/>
    </source>
</evidence>
<feature type="repeat" description="PPR" evidence="1">
    <location>
        <begin position="138"/>
        <end position="172"/>
    </location>
</feature>
<dbReference type="Pfam" id="PF13041">
    <property type="entry name" value="PPR_2"/>
    <property type="match status" value="2"/>
</dbReference>
<dbReference type="InterPro" id="IPR011990">
    <property type="entry name" value="TPR-like_helical_dom_sf"/>
</dbReference>
<feature type="repeat" description="PPR" evidence="1">
    <location>
        <begin position="243"/>
        <end position="277"/>
    </location>
</feature>
<keyword evidence="2" id="KW-0175">Coiled coil</keyword>
<gene>
    <name evidence="4" type="ORF">WA026_006434</name>
</gene>
<feature type="repeat" description="PPR" evidence="1">
    <location>
        <begin position="953"/>
        <end position="987"/>
    </location>
</feature>
<name>A0AAW1TJF6_9CUCU</name>
<dbReference type="InterPro" id="IPR002885">
    <property type="entry name" value="PPR_rpt"/>
</dbReference>
<dbReference type="PANTHER" id="PTHR46669">
    <property type="entry name" value="LEUCINE-RICH PPR MOTIF-CONTAINING PROTEIN, MITOCHONDRIAL"/>
    <property type="match status" value="1"/>
</dbReference>
<feature type="compositionally biased region" description="Low complexity" evidence="3">
    <location>
        <begin position="1331"/>
        <end position="1348"/>
    </location>
</feature>
<evidence type="ECO:0000256" key="2">
    <source>
        <dbReference type="SAM" id="Coils"/>
    </source>
</evidence>
<feature type="repeat" description="PPR" evidence="1">
    <location>
        <begin position="173"/>
        <end position="207"/>
    </location>
</feature>
<evidence type="ECO:0000256" key="3">
    <source>
        <dbReference type="SAM" id="MobiDB-lite"/>
    </source>
</evidence>
<sequence length="1348" mass="154092">MASILRSSKFVRYVAGFARNVVINTPRNFDGNFINTSHCLCGAVSSPFSSQPSIQNEQNLERSLKRIDQDVRKSGRISKRDIEDVLEEIRNCRSATTSQSLLVIRCCGNLVPEELPEVRTKLVKQIWDTLIKLNIPMDVSHYNALLRVYLENEHSFSPVEFLAEMKEKGVEPNRVTYQRLISRFCQDGDIEGATNVLEHMRQKELPVNETVFNALIIGHSQAGDMESAHAVLNIMAQAGLEPSADTYKTLLCGYAKNGDIESMKSILEECETKEIYLLDKDYLDICYALGLSGNEQHLQFILSKVRKAVGYNQDCINTILNLTNKAKERAGYVILKSMNRNYTSDGIPLPSGRFFIKQLVKARRPFGVILEMCDQLESDGMLDRTIVSALEVSLEIGNEELALSLMEELQKRGNEIRQHYFWPLLCQRTNDEGNNKVLRILQKMKTFGIIPNNETIQEYIIPNLKGKSSDVIKILTEASISIGTCAVNLTLSFLKSDNIQDAALLMGKVQAYYSPDVLKRPLNQAFYNTNDLKSYITVLREIYENLDRRVHIFKEENSTIPSKHEVIGNLIEDLSFNKKNFNENIENVLRELVKQGLGISTKSAEKIQESLGDKITDEISSLLGALSSEELVPVPLPRKQPVYTPSHQMNIPQLEKLIENCSVKKMDVRGLKRQLLTLYYRAKDLEKTEILVNELQKNSEFFFTGGIYSQLMDLYTYHENLEKALQYFEKIKECDGDTLKVDDSKILHLAYLMHKKGQFEESLKLLSETPRDKVSSEEEKNFNYTSLAWRFLNSLAEEGRVEDLDKLFHLLISKEYMSINNVLLGPLVKVHLVNDQLDKALDKFEECVTVYKATPWKNELTCRLIQAEDAEKLQKLTDLSTLVHGEINSLYDLVFAFIECGRVRQARKILETPGLQNRSKRLNHACERFRLEGMVKPLEDLKDATKDMNHIDRSEIYYQLLLSYIKEEDTDKAFGLWTQMQEEDLPPSDQFLITLAKYLDKKGLEVPFIIPEEKKMPRKVVSSVNNSEELHIFRSLLKSGKCIEAFNYRNNVSDKWTIIDASELIEKLTQQNELDNAAKVTLEMLEKRGPPVNRIFKFVVNKLALAGKLAEIEKIGEKISMDTKKIISYDNRLCHATIIAGKAEEYLNNLENEITVANSKEELKNADDKFPRGGAYGILDLHPELLEKYEHVAKKYAEKGIIAPINVLWTHVFIKGNYEKAQQLWNEHLKSIPRIMFQRIVQAARDTNNENLVEKLIEHLKISNITEGALGNAYSCLLDVKISKGQTEDVVNLFESILKEVSIDYLNRTACLRVKNIYNQLGKQFNYKIPNKNNKNQSSSSSSDAPQH</sequence>
<dbReference type="GO" id="GO:0070129">
    <property type="term" value="P:regulation of mitochondrial translation"/>
    <property type="evidence" value="ECO:0007669"/>
    <property type="project" value="TreeGrafter"/>
</dbReference>
<keyword evidence="5" id="KW-1185">Reference proteome</keyword>
<dbReference type="Gene3D" id="1.25.40.10">
    <property type="entry name" value="Tetratricopeptide repeat domain"/>
    <property type="match status" value="2"/>
</dbReference>
<evidence type="ECO:0000313" key="4">
    <source>
        <dbReference type="EMBL" id="KAK9870349.1"/>
    </source>
</evidence>
<protein>
    <recommendedName>
        <fullName evidence="6">Leucine-rich PPR motif-containing protein, mitochondrial</fullName>
    </recommendedName>
</protein>
<feature type="repeat" description="PPR" evidence="1">
    <location>
        <begin position="208"/>
        <end position="242"/>
    </location>
</feature>
<dbReference type="GO" id="GO:0005634">
    <property type="term" value="C:nucleus"/>
    <property type="evidence" value="ECO:0007669"/>
    <property type="project" value="TreeGrafter"/>
</dbReference>
<proteinExistence type="predicted"/>